<proteinExistence type="predicted"/>
<organism evidence="2 3">
    <name type="scientific">Oryzias melastigma</name>
    <name type="common">Marine medaka</name>
    <dbReference type="NCBI Taxonomy" id="30732"/>
    <lineage>
        <taxon>Eukaryota</taxon>
        <taxon>Metazoa</taxon>
        <taxon>Chordata</taxon>
        <taxon>Craniata</taxon>
        <taxon>Vertebrata</taxon>
        <taxon>Euteleostomi</taxon>
        <taxon>Actinopterygii</taxon>
        <taxon>Neopterygii</taxon>
        <taxon>Teleostei</taxon>
        <taxon>Neoteleostei</taxon>
        <taxon>Acanthomorphata</taxon>
        <taxon>Ovalentaria</taxon>
        <taxon>Atherinomorphae</taxon>
        <taxon>Beloniformes</taxon>
        <taxon>Adrianichthyidae</taxon>
        <taxon>Oryziinae</taxon>
        <taxon>Oryzias</taxon>
    </lineage>
</organism>
<feature type="region of interest" description="Disordered" evidence="1">
    <location>
        <begin position="364"/>
        <end position="395"/>
    </location>
</feature>
<sequence>MCACMSTYSRRRRVLHQMRFFPSGRRCRPVRRITGVRDGNRIGTGFRCTFGWGGGGGGATGVFTFPVTRRLALISSHLPVLGSSFGPLLCSPLIRPARRDPRISPGVQAGGAGGAPAAGPITERHVTAASGARARTERSRLTSSGWTFPPADPGGSIPAGGASVTRRGLHLRSAASPLREAPPAREENRLSSSMGTHAHASLIGPSCAPYQAVTSDNRERVGWLVNWGHGVLEGVQRRAEFLLPSQRGTLPTASTGLGVHPEMNLHCRGRTSSDPAVTLGGQESEQPSCHPAVTKRVPVKHGIIMKEEPGPPSPDGWRSPGYLYLSDRWNRRTRLYLVVSSTVPPVPVFLDLSGPVKTETFCYPPQPPVHNSNLGVPTEPPPPVEEGKRSRSRTC</sequence>
<evidence type="ECO:0000313" key="3">
    <source>
        <dbReference type="Proteomes" id="UP000646548"/>
    </source>
</evidence>
<name>A0A834CAG4_ORYME</name>
<evidence type="ECO:0000313" key="2">
    <source>
        <dbReference type="EMBL" id="KAF6724088.1"/>
    </source>
</evidence>
<comment type="caution">
    <text evidence="2">The sequence shown here is derived from an EMBL/GenBank/DDBJ whole genome shotgun (WGS) entry which is preliminary data.</text>
</comment>
<reference evidence="2" key="1">
    <citation type="journal article" name="BMC Genomics">
        <title>Long-read sequencing and de novo genome assembly of marine medaka (Oryzias melastigma).</title>
        <authorList>
            <person name="Liang P."/>
            <person name="Saqib H.S.A."/>
            <person name="Ni X."/>
            <person name="Shen Y."/>
        </authorList>
    </citation>
    <scope>NUCLEOTIDE SEQUENCE</scope>
    <source>
        <strain evidence="2">Bigg-433</strain>
    </source>
</reference>
<dbReference type="AlphaFoldDB" id="A0A834CAG4"/>
<evidence type="ECO:0000256" key="1">
    <source>
        <dbReference type="SAM" id="MobiDB-lite"/>
    </source>
</evidence>
<gene>
    <name evidence="2" type="ORF">FQA47_003532</name>
</gene>
<accession>A0A834CAG4</accession>
<feature type="region of interest" description="Disordered" evidence="1">
    <location>
        <begin position="100"/>
        <end position="163"/>
    </location>
</feature>
<protein>
    <submittedName>
        <fullName evidence="2">Uncharacterized protein</fullName>
    </submittedName>
</protein>
<dbReference type="Proteomes" id="UP000646548">
    <property type="component" value="Unassembled WGS sequence"/>
</dbReference>
<dbReference type="EMBL" id="WKFB01000404">
    <property type="protein sequence ID" value="KAF6724088.1"/>
    <property type="molecule type" value="Genomic_DNA"/>
</dbReference>